<evidence type="ECO:0008006" key="4">
    <source>
        <dbReference type="Google" id="ProtNLM"/>
    </source>
</evidence>
<evidence type="ECO:0000313" key="2">
    <source>
        <dbReference type="EMBL" id="AMX03208.1"/>
    </source>
</evidence>
<keyword evidence="3" id="KW-1185">Reference proteome</keyword>
<feature type="signal peptide" evidence="1">
    <location>
        <begin position="1"/>
        <end position="30"/>
    </location>
</feature>
<evidence type="ECO:0000256" key="1">
    <source>
        <dbReference type="SAM" id="SignalP"/>
    </source>
</evidence>
<name>A0A143HND7_MICTH</name>
<dbReference type="EMBL" id="CP014864">
    <property type="protein sequence ID" value="AMX03208.1"/>
    <property type="molecule type" value="Genomic_DNA"/>
</dbReference>
<protein>
    <recommendedName>
        <fullName evidence="4">Lipoprotein</fullName>
    </recommendedName>
</protein>
<accession>A0A143HND7</accession>
<keyword evidence="1" id="KW-0732">Signal</keyword>
<dbReference type="KEGG" id="mthd:A3224_12045"/>
<gene>
    <name evidence="2" type="ORF">A3224_12045</name>
</gene>
<dbReference type="Pfam" id="PF19453">
    <property type="entry name" value="DUF5991"/>
    <property type="match status" value="1"/>
</dbReference>
<evidence type="ECO:0000313" key="3">
    <source>
        <dbReference type="Proteomes" id="UP000076077"/>
    </source>
</evidence>
<organism evidence="2 3">
    <name type="scientific">Microbulbifer thermotolerans</name>
    <dbReference type="NCBI Taxonomy" id="252514"/>
    <lineage>
        <taxon>Bacteria</taxon>
        <taxon>Pseudomonadati</taxon>
        <taxon>Pseudomonadota</taxon>
        <taxon>Gammaproteobacteria</taxon>
        <taxon>Cellvibrionales</taxon>
        <taxon>Microbulbiferaceae</taxon>
        <taxon>Microbulbifer</taxon>
    </lineage>
</organism>
<dbReference type="Proteomes" id="UP000076077">
    <property type="component" value="Chromosome"/>
</dbReference>
<dbReference type="AlphaFoldDB" id="A0A143HND7"/>
<proteinExistence type="predicted"/>
<feature type="chain" id="PRO_5007509472" description="Lipoprotein" evidence="1">
    <location>
        <begin position="31"/>
        <end position="150"/>
    </location>
</feature>
<dbReference type="InterPro" id="IPR046033">
    <property type="entry name" value="DUF5991"/>
</dbReference>
<reference evidence="3" key="1">
    <citation type="submission" date="2016-03" db="EMBL/GenBank/DDBJ databases">
        <authorList>
            <person name="Lee Y.-S."/>
            <person name="Choi Y.-L."/>
        </authorList>
    </citation>
    <scope>NUCLEOTIDE SEQUENCE [LARGE SCALE GENOMIC DNA]</scope>
    <source>
        <strain evidence="3">DAU221</strain>
    </source>
</reference>
<sequence>MSTTMAMIKKFSITAFCALLFALAACQSRADWEGVYLFSESLGEDPGGASMLVEYRLELGADRCLLAISGYQSDSRIRCTLDAGAESAIVRFRSYGNGEVKNIYGVQVYQVDEPLFTLRHARDTGALITEWGALAPDSVEEKTGNYFVRQ</sequence>